<comment type="caution">
    <text evidence="1">The sequence shown here is derived from an EMBL/GenBank/DDBJ whole genome shotgun (WGS) entry which is preliminary data.</text>
</comment>
<name>A0ABQ0QIX9_9PROT</name>
<dbReference type="Proteomes" id="UP001062443">
    <property type="component" value="Unassembled WGS sequence"/>
</dbReference>
<accession>A0ABQ0QIX9</accession>
<reference evidence="1" key="1">
    <citation type="submission" date="2013-04" db="EMBL/GenBank/DDBJ databases">
        <title>The genome sequencing project of 58 acetic acid bacteria.</title>
        <authorList>
            <person name="Okamoto-Kainuma A."/>
            <person name="Ishikawa M."/>
            <person name="Umino S."/>
            <person name="Koizumi Y."/>
            <person name="Shiwa Y."/>
            <person name="Yoshikawa H."/>
            <person name="Matsutani M."/>
            <person name="Matsushita K."/>
        </authorList>
    </citation>
    <scope>NUCLEOTIDE SEQUENCE</scope>
    <source>
        <strain evidence="1">NBRC 106556</strain>
    </source>
</reference>
<dbReference type="EMBL" id="BAQB01000014">
    <property type="protein sequence ID" value="GBR46477.1"/>
    <property type="molecule type" value="Genomic_DNA"/>
</dbReference>
<keyword evidence="2" id="KW-1185">Reference proteome</keyword>
<evidence type="ECO:0000313" key="1">
    <source>
        <dbReference type="EMBL" id="GBR46477.1"/>
    </source>
</evidence>
<protein>
    <submittedName>
        <fullName evidence="1">Uncharacterized protein</fullName>
    </submittedName>
</protein>
<organism evidence="1 2">
    <name type="scientific">Neokomagataea tanensis NBRC 106556</name>
    <dbReference type="NCBI Taxonomy" id="1223519"/>
    <lineage>
        <taxon>Bacteria</taxon>
        <taxon>Pseudomonadati</taxon>
        <taxon>Pseudomonadota</taxon>
        <taxon>Alphaproteobacteria</taxon>
        <taxon>Acetobacterales</taxon>
        <taxon>Acetobacteraceae</taxon>
        <taxon>Neokomagataea</taxon>
    </lineage>
</organism>
<proteinExistence type="predicted"/>
<gene>
    <name evidence="1" type="ORF">AA106556_1123</name>
</gene>
<evidence type="ECO:0000313" key="2">
    <source>
        <dbReference type="Proteomes" id="UP001062443"/>
    </source>
</evidence>
<sequence>MPQICTSLGANSLDAQLRALEHGHNLMEDALHTARATRAPVTVSKVLAIRNQCPAALGTDADLDLAASILSSRQLYTTALNAVPDENSAPLH</sequence>